<dbReference type="PATRIC" id="fig|861299.3.peg.2046"/>
<sequence>MATRAPNGSPQVVLITGASSGIGKACALHLVSRGFRVYGTSRRARPADAPAGVEMLEMDVTSDDDVARGVAQVLAAESRIDVLVNNAGYGIAGAVEDTTVEEARAQFETNVFGPLRLCRAVLPHMRARRAGLVVNVSSIAGLVPVPFQAFYSASKAALESMSEALRMEVRPFGVRVALLEPGDFRTGFTASRVRTVASTQQSPYYERGERALAVMERDEQGAEPPEAIARELERIIADPSPRLRHPVGKALQRAAPTLRQLLPSGLYERLMMQTYEILS</sequence>
<accession>W0RGI2</accession>
<dbReference type="EMBL" id="CP007128">
    <property type="protein sequence ID" value="AHG89547.1"/>
    <property type="molecule type" value="Genomic_DNA"/>
</dbReference>
<proteinExistence type="inferred from homology"/>
<organism evidence="5 6">
    <name type="scientific">Gemmatirosa kalamazoonensis</name>
    <dbReference type="NCBI Taxonomy" id="861299"/>
    <lineage>
        <taxon>Bacteria</taxon>
        <taxon>Pseudomonadati</taxon>
        <taxon>Gemmatimonadota</taxon>
        <taxon>Gemmatimonadia</taxon>
        <taxon>Gemmatimonadales</taxon>
        <taxon>Gemmatimonadaceae</taxon>
        <taxon>Gemmatirosa</taxon>
    </lineage>
</organism>
<dbReference type="InterPro" id="IPR036291">
    <property type="entry name" value="NAD(P)-bd_dom_sf"/>
</dbReference>
<feature type="domain" description="Ketoreductase" evidence="4">
    <location>
        <begin position="11"/>
        <end position="182"/>
    </location>
</feature>
<dbReference type="InterPro" id="IPR002347">
    <property type="entry name" value="SDR_fam"/>
</dbReference>
<dbReference type="PANTHER" id="PTHR43976">
    <property type="entry name" value="SHORT CHAIN DEHYDROGENASE"/>
    <property type="match status" value="1"/>
</dbReference>
<dbReference type="PRINTS" id="PR00080">
    <property type="entry name" value="SDRFAMILY"/>
</dbReference>
<dbReference type="Pfam" id="PF00106">
    <property type="entry name" value="adh_short"/>
    <property type="match status" value="1"/>
</dbReference>
<dbReference type="KEGG" id="gba:J421_2010"/>
<evidence type="ECO:0000256" key="2">
    <source>
        <dbReference type="ARBA" id="ARBA00023002"/>
    </source>
</evidence>
<dbReference type="PROSITE" id="PS00061">
    <property type="entry name" value="ADH_SHORT"/>
    <property type="match status" value="1"/>
</dbReference>
<keyword evidence="2" id="KW-0560">Oxidoreductase</keyword>
<evidence type="ECO:0000313" key="6">
    <source>
        <dbReference type="Proteomes" id="UP000019151"/>
    </source>
</evidence>
<dbReference type="InParanoid" id="W0RGI2"/>
<dbReference type="InterPro" id="IPR020904">
    <property type="entry name" value="Sc_DH/Rdtase_CS"/>
</dbReference>
<dbReference type="Gene3D" id="3.40.50.720">
    <property type="entry name" value="NAD(P)-binding Rossmann-like Domain"/>
    <property type="match status" value="1"/>
</dbReference>
<dbReference type="SUPFAM" id="SSF51735">
    <property type="entry name" value="NAD(P)-binding Rossmann-fold domains"/>
    <property type="match status" value="1"/>
</dbReference>
<dbReference type="GO" id="GO:0016491">
    <property type="term" value="F:oxidoreductase activity"/>
    <property type="evidence" value="ECO:0007669"/>
    <property type="project" value="UniProtKB-KW"/>
</dbReference>
<dbReference type="PRINTS" id="PR00081">
    <property type="entry name" value="GDHRDH"/>
</dbReference>
<keyword evidence="6" id="KW-1185">Reference proteome</keyword>
<dbReference type="SMART" id="SM00822">
    <property type="entry name" value="PKS_KR"/>
    <property type="match status" value="1"/>
</dbReference>
<dbReference type="InterPro" id="IPR057326">
    <property type="entry name" value="KR_dom"/>
</dbReference>
<dbReference type="RefSeq" id="WP_025411044.1">
    <property type="nucleotide sequence ID" value="NZ_CP007128.1"/>
</dbReference>
<dbReference type="PANTHER" id="PTHR43976:SF16">
    <property type="entry name" value="SHORT-CHAIN DEHYDROGENASE_REDUCTASE FAMILY PROTEIN"/>
    <property type="match status" value="1"/>
</dbReference>
<evidence type="ECO:0000313" key="5">
    <source>
        <dbReference type="EMBL" id="AHG89547.1"/>
    </source>
</evidence>
<name>W0RGI2_9BACT</name>
<evidence type="ECO:0000256" key="1">
    <source>
        <dbReference type="ARBA" id="ARBA00006484"/>
    </source>
</evidence>
<evidence type="ECO:0000256" key="3">
    <source>
        <dbReference type="RuleBase" id="RU000363"/>
    </source>
</evidence>
<comment type="similarity">
    <text evidence="1 3">Belongs to the short-chain dehydrogenases/reductases (SDR) family.</text>
</comment>
<dbReference type="CDD" id="cd05374">
    <property type="entry name" value="17beta-HSD-like_SDR_c"/>
    <property type="match status" value="1"/>
</dbReference>
<dbReference type="STRING" id="861299.J421_2010"/>
<dbReference type="FunCoup" id="W0RGI2">
    <property type="interactions" value="194"/>
</dbReference>
<dbReference type="Proteomes" id="UP000019151">
    <property type="component" value="Chromosome"/>
</dbReference>
<reference evidence="5 6" key="1">
    <citation type="journal article" date="2014" name="Genome Announc.">
        <title>Genome Sequence and Methylome of Soil Bacterium Gemmatirosa kalamazoonensis KBS708T, a Member of the Rarely Cultivated Gemmatimonadetes Phylum.</title>
        <authorList>
            <person name="Debruyn J.M."/>
            <person name="Radosevich M."/>
            <person name="Wommack K.E."/>
            <person name="Polson S.W."/>
            <person name="Hauser L.J."/>
            <person name="Fawaz M.N."/>
            <person name="Korlach J."/>
            <person name="Tsai Y.C."/>
        </authorList>
    </citation>
    <scope>NUCLEOTIDE SEQUENCE [LARGE SCALE GENOMIC DNA]</scope>
    <source>
        <strain evidence="5 6">KBS708</strain>
    </source>
</reference>
<evidence type="ECO:0000259" key="4">
    <source>
        <dbReference type="SMART" id="SM00822"/>
    </source>
</evidence>
<dbReference type="OrthoDB" id="9775296at2"/>
<dbReference type="HOGENOM" id="CLU_010194_2_9_0"/>
<dbReference type="AlphaFoldDB" id="W0RGI2"/>
<dbReference type="eggNOG" id="COG4221">
    <property type="taxonomic scope" value="Bacteria"/>
</dbReference>
<protein>
    <submittedName>
        <fullName evidence="5">Short-chain dehydrogenase/reductase SDR</fullName>
    </submittedName>
</protein>
<dbReference type="InterPro" id="IPR051911">
    <property type="entry name" value="SDR_oxidoreductase"/>
</dbReference>
<gene>
    <name evidence="5" type="ORF">J421_2010</name>
</gene>